<dbReference type="RefSeq" id="WP_099010736.1">
    <property type="nucleotide sequence ID" value="NZ_CP077154.1"/>
</dbReference>
<accession>A0A2C6C1L5</accession>
<dbReference type="EMBL" id="NIRM01000001">
    <property type="protein sequence ID" value="PHI09962.1"/>
    <property type="molecule type" value="Genomic_DNA"/>
</dbReference>
<dbReference type="Proteomes" id="UP000221504">
    <property type="component" value="Unassembled WGS sequence"/>
</dbReference>
<organism evidence="1 2">
    <name type="scientific">Fusobacterium nucleatum subsp. polymorphum</name>
    <name type="common">Fusobacterium polymorphum</name>
    <dbReference type="NCBI Taxonomy" id="76857"/>
    <lineage>
        <taxon>Bacteria</taxon>
        <taxon>Fusobacteriati</taxon>
        <taxon>Fusobacteriota</taxon>
        <taxon>Fusobacteriia</taxon>
        <taxon>Fusobacteriales</taxon>
        <taxon>Fusobacteriaceae</taxon>
        <taxon>Fusobacterium</taxon>
    </lineage>
</organism>
<evidence type="ECO:0000313" key="2">
    <source>
        <dbReference type="Proteomes" id="UP000221504"/>
    </source>
</evidence>
<evidence type="ECO:0000313" key="1">
    <source>
        <dbReference type="EMBL" id="PHI09962.1"/>
    </source>
</evidence>
<proteinExistence type="predicted"/>
<name>A0A2C6C1L5_FUSNP</name>
<gene>
    <name evidence="1" type="ORF">CBG52_01800</name>
</gene>
<reference evidence="1 2" key="1">
    <citation type="submission" date="2017-06" db="EMBL/GenBank/DDBJ databases">
        <title>Draft genome sequence of Fusobacterium nucleatum subsp. polymorphum KCOM 1267 (=ChDC F290).</title>
        <authorList>
            <person name="Kook J.-K."/>
            <person name="Park S.-N."/>
            <person name="Lim Y.K."/>
            <person name="Roh H."/>
        </authorList>
    </citation>
    <scope>NUCLEOTIDE SEQUENCE [LARGE SCALE GENOMIC DNA]</scope>
    <source>
        <strain evidence="2">KCOM 1267(ChDC F290)</strain>
    </source>
</reference>
<comment type="caution">
    <text evidence="1">The sequence shown here is derived from an EMBL/GenBank/DDBJ whole genome shotgun (WGS) entry which is preliminary data.</text>
</comment>
<protein>
    <submittedName>
        <fullName evidence="1">Uncharacterized protein</fullName>
    </submittedName>
</protein>
<sequence>MKKILIILMLVFGINVFAGSFENDKAVSTSWYNSEAEIKGYESRIKKILNKGDYSSILTGKKVNFKDYLCEISIILVDDMYIRKQQKSVATEDYYTWCTPASFKRDFMCKAINDNEILFDIPSCISGIIDIDSGVTYIFDPEGTFNIRLRNS</sequence>
<dbReference type="AlphaFoldDB" id="A0A2C6C1L5"/>